<dbReference type="Pfam" id="PF07077">
    <property type="entry name" value="DUF1345"/>
    <property type="match status" value="1"/>
</dbReference>
<feature type="transmembrane region" description="Helical" evidence="1">
    <location>
        <begin position="12"/>
        <end position="33"/>
    </location>
</feature>
<accession>A0ABN2PXW9</accession>
<protein>
    <submittedName>
        <fullName evidence="2">DUF1345 domain-containing protein</fullName>
    </submittedName>
</protein>
<proteinExistence type="predicted"/>
<name>A0ABN2PXW9_9MICO</name>
<keyword evidence="1" id="KW-1133">Transmembrane helix</keyword>
<dbReference type="InterPro" id="IPR009781">
    <property type="entry name" value="DUF1345"/>
</dbReference>
<feature type="transmembrane region" description="Helical" evidence="1">
    <location>
        <begin position="81"/>
        <end position="103"/>
    </location>
</feature>
<keyword evidence="3" id="KW-1185">Reference proteome</keyword>
<dbReference type="EMBL" id="BAAAOF010000007">
    <property type="protein sequence ID" value="GAA1937336.1"/>
    <property type="molecule type" value="Genomic_DNA"/>
</dbReference>
<evidence type="ECO:0000313" key="3">
    <source>
        <dbReference type="Proteomes" id="UP001501343"/>
    </source>
</evidence>
<dbReference type="RefSeq" id="WP_248152605.1">
    <property type="nucleotide sequence ID" value="NZ_BAAAOF010000007.1"/>
</dbReference>
<feature type="transmembrane region" description="Helical" evidence="1">
    <location>
        <begin position="39"/>
        <end position="60"/>
    </location>
</feature>
<sequence>MAGSGPRSTVVLRSIVALVAGIAAAIVVSPLLGIAAGLLAGWSTLCLVSVIWITIIVWPMTGAETRRHASAEDPGRPAARLVALVGSTASLAAVFVVLYQTGIESDLESYVLAAIAFVSVASSWGLIQVDYALRTARVYYSDPVGGIDFNEGDVDPSYSDFYYFSLGVGMGYQVADTNVKSSQIRRTVTAQALIAYLFGAVIIGTVVNLVLDLG</sequence>
<keyword evidence="1" id="KW-0812">Transmembrane</keyword>
<evidence type="ECO:0000256" key="1">
    <source>
        <dbReference type="SAM" id="Phobius"/>
    </source>
</evidence>
<keyword evidence="1" id="KW-0472">Membrane</keyword>
<dbReference type="Proteomes" id="UP001501343">
    <property type="component" value="Unassembled WGS sequence"/>
</dbReference>
<feature type="transmembrane region" description="Helical" evidence="1">
    <location>
        <begin position="109"/>
        <end position="127"/>
    </location>
</feature>
<reference evidence="3" key="1">
    <citation type="journal article" date="2019" name="Int. J. Syst. Evol. Microbiol.">
        <title>The Global Catalogue of Microorganisms (GCM) 10K type strain sequencing project: providing services to taxonomists for standard genome sequencing and annotation.</title>
        <authorList>
            <consortium name="The Broad Institute Genomics Platform"/>
            <consortium name="The Broad Institute Genome Sequencing Center for Infectious Disease"/>
            <person name="Wu L."/>
            <person name="Ma J."/>
        </authorList>
    </citation>
    <scope>NUCLEOTIDE SEQUENCE [LARGE SCALE GENOMIC DNA]</scope>
    <source>
        <strain evidence="3">JCM 14900</strain>
    </source>
</reference>
<feature type="transmembrane region" description="Helical" evidence="1">
    <location>
        <begin position="193"/>
        <end position="211"/>
    </location>
</feature>
<comment type="caution">
    <text evidence="2">The sequence shown here is derived from an EMBL/GenBank/DDBJ whole genome shotgun (WGS) entry which is preliminary data.</text>
</comment>
<gene>
    <name evidence="2" type="ORF">GCM10009775_31670</name>
</gene>
<organism evidence="2 3">
    <name type="scientific">Microbacterium aoyamense</name>
    <dbReference type="NCBI Taxonomy" id="344166"/>
    <lineage>
        <taxon>Bacteria</taxon>
        <taxon>Bacillati</taxon>
        <taxon>Actinomycetota</taxon>
        <taxon>Actinomycetes</taxon>
        <taxon>Micrococcales</taxon>
        <taxon>Microbacteriaceae</taxon>
        <taxon>Microbacterium</taxon>
    </lineage>
</organism>
<evidence type="ECO:0000313" key="2">
    <source>
        <dbReference type="EMBL" id="GAA1937336.1"/>
    </source>
</evidence>